<keyword evidence="1" id="KW-0547">Nucleotide-binding</keyword>
<dbReference type="Pfam" id="PF25601">
    <property type="entry name" value="AAA_lid_14"/>
    <property type="match status" value="1"/>
</dbReference>
<dbReference type="PROSITE" id="PS50045">
    <property type="entry name" value="SIGMA54_INTERACT_4"/>
    <property type="match status" value="1"/>
</dbReference>
<dbReference type="InterPro" id="IPR002197">
    <property type="entry name" value="HTH_Fis"/>
</dbReference>
<dbReference type="InterPro" id="IPR058031">
    <property type="entry name" value="AAA_lid_NorR"/>
</dbReference>
<dbReference type="SUPFAM" id="SSF46689">
    <property type="entry name" value="Homeodomain-like"/>
    <property type="match status" value="1"/>
</dbReference>
<comment type="caution">
    <text evidence="6">The sequence shown here is derived from an EMBL/GenBank/DDBJ whole genome shotgun (WGS) entry which is preliminary data.</text>
</comment>
<proteinExistence type="predicted"/>
<dbReference type="Gene3D" id="1.10.8.60">
    <property type="match status" value="1"/>
</dbReference>
<accession>A0ABV6Z1C3</accession>
<keyword evidence="2" id="KW-0067">ATP-binding</keyword>
<dbReference type="PRINTS" id="PR01590">
    <property type="entry name" value="HTHFIS"/>
</dbReference>
<name>A0ABV6Z1C3_UNCC1</name>
<dbReference type="EMBL" id="JBHPBY010000289">
    <property type="protein sequence ID" value="MFC1852262.1"/>
    <property type="molecule type" value="Genomic_DNA"/>
</dbReference>
<evidence type="ECO:0000256" key="1">
    <source>
        <dbReference type="ARBA" id="ARBA00022741"/>
    </source>
</evidence>
<dbReference type="Proteomes" id="UP001594351">
    <property type="component" value="Unassembled WGS sequence"/>
</dbReference>
<protein>
    <submittedName>
        <fullName evidence="6">Helix-turn-helix domain-containing protein</fullName>
    </submittedName>
</protein>
<keyword evidence="3" id="KW-0805">Transcription regulation</keyword>
<evidence type="ECO:0000259" key="5">
    <source>
        <dbReference type="PROSITE" id="PS50045"/>
    </source>
</evidence>
<keyword evidence="4" id="KW-0804">Transcription</keyword>
<dbReference type="PANTHER" id="PTHR32071">
    <property type="entry name" value="TRANSCRIPTIONAL REGULATORY PROTEIN"/>
    <property type="match status" value="1"/>
</dbReference>
<dbReference type="Pfam" id="PF02954">
    <property type="entry name" value="HTH_8"/>
    <property type="match status" value="1"/>
</dbReference>
<keyword evidence="7" id="KW-1185">Reference proteome</keyword>
<organism evidence="6 7">
    <name type="scientific">candidate division CSSED10-310 bacterium</name>
    <dbReference type="NCBI Taxonomy" id="2855610"/>
    <lineage>
        <taxon>Bacteria</taxon>
        <taxon>Bacteria division CSSED10-310</taxon>
    </lineage>
</organism>
<dbReference type="InterPro" id="IPR027417">
    <property type="entry name" value="P-loop_NTPase"/>
</dbReference>
<evidence type="ECO:0000256" key="3">
    <source>
        <dbReference type="ARBA" id="ARBA00023015"/>
    </source>
</evidence>
<evidence type="ECO:0000256" key="2">
    <source>
        <dbReference type="ARBA" id="ARBA00022840"/>
    </source>
</evidence>
<sequence>MPKRNNQLHAGFIRQRLTALKLRLEHVSRAWTIDDFWACQKFKKKIKGLTPEVLNLLENHDWPGNVRQLRREIERLVALTPAGSFITPSMLSVEITRTAQPLSEHQPMSSLTLPAQIRNLEIQQIQYALARSAGNKTKAALILGITRQGLLKKMKRYDLR</sequence>
<gene>
    <name evidence="6" type="ORF">ACFL27_18860</name>
</gene>
<dbReference type="Gene3D" id="1.10.10.60">
    <property type="entry name" value="Homeodomain-like"/>
    <property type="match status" value="1"/>
</dbReference>
<evidence type="ECO:0000313" key="6">
    <source>
        <dbReference type="EMBL" id="MFC1852262.1"/>
    </source>
</evidence>
<evidence type="ECO:0000256" key="4">
    <source>
        <dbReference type="ARBA" id="ARBA00023163"/>
    </source>
</evidence>
<feature type="domain" description="Sigma-54 factor interaction" evidence="5">
    <location>
        <begin position="13"/>
        <end position="78"/>
    </location>
</feature>
<evidence type="ECO:0000313" key="7">
    <source>
        <dbReference type="Proteomes" id="UP001594351"/>
    </source>
</evidence>
<dbReference type="InterPro" id="IPR009057">
    <property type="entry name" value="Homeodomain-like_sf"/>
</dbReference>
<dbReference type="InterPro" id="IPR002078">
    <property type="entry name" value="Sigma_54_int"/>
</dbReference>
<dbReference type="SUPFAM" id="SSF52540">
    <property type="entry name" value="P-loop containing nucleoside triphosphate hydrolases"/>
    <property type="match status" value="1"/>
</dbReference>
<reference evidence="6 7" key="1">
    <citation type="submission" date="2024-09" db="EMBL/GenBank/DDBJ databases">
        <title>Laminarin stimulates single cell rates of sulfate reduction while oxygen inhibits transcriptomic activity in coastal marine sediment.</title>
        <authorList>
            <person name="Lindsay M."/>
            <person name="Orcutt B."/>
            <person name="Emerson D."/>
            <person name="Stepanauskas R."/>
            <person name="D'Angelo T."/>
        </authorList>
    </citation>
    <scope>NUCLEOTIDE SEQUENCE [LARGE SCALE GENOMIC DNA]</scope>
    <source>
        <strain evidence="6">SAG AM-311-K15</strain>
    </source>
</reference>